<dbReference type="EMBL" id="CM045769">
    <property type="protein sequence ID" value="KAI7994686.1"/>
    <property type="molecule type" value="Genomic_DNA"/>
</dbReference>
<evidence type="ECO:0000313" key="2">
    <source>
        <dbReference type="Proteomes" id="UP001060215"/>
    </source>
</evidence>
<proteinExistence type="predicted"/>
<reference evidence="1 2" key="1">
    <citation type="journal article" date="2022" name="Plant J.">
        <title>Chromosome-level genome of Camellia lanceoleosa provides a valuable resource for understanding genome evolution and self-incompatibility.</title>
        <authorList>
            <person name="Gong W."/>
            <person name="Xiao S."/>
            <person name="Wang L."/>
            <person name="Liao Z."/>
            <person name="Chang Y."/>
            <person name="Mo W."/>
            <person name="Hu G."/>
            <person name="Li W."/>
            <person name="Zhao G."/>
            <person name="Zhu H."/>
            <person name="Hu X."/>
            <person name="Ji K."/>
            <person name="Xiang X."/>
            <person name="Song Q."/>
            <person name="Yuan D."/>
            <person name="Jin S."/>
            <person name="Zhang L."/>
        </authorList>
    </citation>
    <scope>NUCLEOTIDE SEQUENCE [LARGE SCALE GENOMIC DNA]</scope>
    <source>
        <strain evidence="1">SQ_2022a</strain>
    </source>
</reference>
<keyword evidence="1" id="KW-0489">Methyltransferase</keyword>
<gene>
    <name evidence="1" type="ORF">LOK49_LG11G00302</name>
</gene>
<keyword evidence="2" id="KW-1185">Reference proteome</keyword>
<evidence type="ECO:0000313" key="1">
    <source>
        <dbReference type="EMBL" id="KAI7994686.1"/>
    </source>
</evidence>
<protein>
    <submittedName>
        <fullName evidence="1">mRNA cap guanine-N7 methyltransferase 1</fullName>
    </submittedName>
</protein>
<keyword evidence="1" id="KW-0808">Transferase</keyword>
<organism evidence="1 2">
    <name type="scientific">Camellia lanceoleosa</name>
    <dbReference type="NCBI Taxonomy" id="1840588"/>
    <lineage>
        <taxon>Eukaryota</taxon>
        <taxon>Viridiplantae</taxon>
        <taxon>Streptophyta</taxon>
        <taxon>Embryophyta</taxon>
        <taxon>Tracheophyta</taxon>
        <taxon>Spermatophyta</taxon>
        <taxon>Magnoliopsida</taxon>
        <taxon>eudicotyledons</taxon>
        <taxon>Gunneridae</taxon>
        <taxon>Pentapetalae</taxon>
        <taxon>asterids</taxon>
        <taxon>Ericales</taxon>
        <taxon>Theaceae</taxon>
        <taxon>Camellia</taxon>
    </lineage>
</organism>
<sequence length="172" mass="19266">MFSKSNKDVLQVLVAEGDARFLEDESTKVFDRKVADHYSARMNQTLEEQGASPIIHLKKLNKCIESVLIQLYAHRRDAVLDLACGKGRKMGQCEPRKLNFGCTNGMEDNMYDRVPEAQSYYFPCMDGTQESASQMVDKVGSLSLSESGMANIDGSTFGDFNIDVDPNAHFFF</sequence>
<dbReference type="Proteomes" id="UP001060215">
    <property type="component" value="Chromosome 12"/>
</dbReference>
<accession>A0ACC0G4Y8</accession>
<comment type="caution">
    <text evidence="1">The sequence shown here is derived from an EMBL/GenBank/DDBJ whole genome shotgun (WGS) entry which is preliminary data.</text>
</comment>
<name>A0ACC0G4Y8_9ERIC</name>